<accession>A0ABV8UJ32</accession>
<evidence type="ECO:0000313" key="1">
    <source>
        <dbReference type="EMBL" id="MFC4350925.1"/>
    </source>
</evidence>
<evidence type="ECO:0000313" key="2">
    <source>
        <dbReference type="Proteomes" id="UP001595799"/>
    </source>
</evidence>
<proteinExistence type="predicted"/>
<sequence length="148" mass="16381">MNSTFSADLSASRLRGYLRTLGLREPVRLERLTRNWGREFTNLTDVRAGVARWMEQTCYLHLPQGEEGFALAEAAIVLSAIAEKDPASFLSRRQRPSRALVDELRLSLPLAVPAPVEGTMPVQSLEPVSTADWARIPSLGRKPAPARS</sequence>
<gene>
    <name evidence="1" type="ORF">ACFOW6_05150</name>
</gene>
<keyword evidence="2" id="KW-1185">Reference proteome</keyword>
<protein>
    <submittedName>
        <fullName evidence="1">Uncharacterized protein</fullName>
    </submittedName>
</protein>
<comment type="caution">
    <text evidence="1">The sequence shown here is derived from an EMBL/GenBank/DDBJ whole genome shotgun (WGS) entry which is preliminary data.</text>
</comment>
<organism evidence="1 2">
    <name type="scientific">Fodinicurvata halophila</name>
    <dbReference type="NCBI Taxonomy" id="1419723"/>
    <lineage>
        <taxon>Bacteria</taxon>
        <taxon>Pseudomonadati</taxon>
        <taxon>Pseudomonadota</taxon>
        <taxon>Alphaproteobacteria</taxon>
        <taxon>Rhodospirillales</taxon>
        <taxon>Rhodovibrionaceae</taxon>
        <taxon>Fodinicurvata</taxon>
    </lineage>
</organism>
<reference evidence="2" key="1">
    <citation type="journal article" date="2019" name="Int. J. Syst. Evol. Microbiol.">
        <title>The Global Catalogue of Microorganisms (GCM) 10K type strain sequencing project: providing services to taxonomists for standard genome sequencing and annotation.</title>
        <authorList>
            <consortium name="The Broad Institute Genomics Platform"/>
            <consortium name="The Broad Institute Genome Sequencing Center for Infectious Disease"/>
            <person name="Wu L."/>
            <person name="Ma J."/>
        </authorList>
    </citation>
    <scope>NUCLEOTIDE SEQUENCE [LARGE SCALE GENOMIC DNA]</scope>
    <source>
        <strain evidence="2">CECT 8472</strain>
    </source>
</reference>
<dbReference type="Proteomes" id="UP001595799">
    <property type="component" value="Unassembled WGS sequence"/>
</dbReference>
<dbReference type="EMBL" id="JBHSCW010000003">
    <property type="protein sequence ID" value="MFC4350925.1"/>
    <property type="molecule type" value="Genomic_DNA"/>
</dbReference>
<dbReference type="RefSeq" id="WP_382421269.1">
    <property type="nucleotide sequence ID" value="NZ_JBHSCW010000003.1"/>
</dbReference>
<name>A0ABV8UJ32_9PROT</name>